<feature type="transmembrane region" description="Helical" evidence="7">
    <location>
        <begin position="156"/>
        <end position="180"/>
    </location>
</feature>
<reference evidence="9 10" key="1">
    <citation type="submission" date="2018-11" db="EMBL/GenBank/DDBJ databases">
        <title>Genome sequence of Apiotrichum porosum DSM 27194.</title>
        <authorList>
            <person name="Aliyu H."/>
            <person name="Gorte O."/>
            <person name="Ochsenreither K."/>
        </authorList>
    </citation>
    <scope>NUCLEOTIDE SEQUENCE [LARGE SCALE GENOMIC DNA]</scope>
    <source>
        <strain evidence="9 10">DSM 27194</strain>
    </source>
</reference>
<dbReference type="GO" id="GO:0022857">
    <property type="term" value="F:transmembrane transporter activity"/>
    <property type="evidence" value="ECO:0007669"/>
    <property type="project" value="InterPro"/>
</dbReference>
<keyword evidence="5 7" id="KW-0472">Membrane</keyword>
<feature type="transmembrane region" description="Helical" evidence="7">
    <location>
        <begin position="102"/>
        <end position="120"/>
    </location>
</feature>
<feature type="transmembrane region" description="Helical" evidence="7">
    <location>
        <begin position="396"/>
        <end position="415"/>
    </location>
</feature>
<dbReference type="AlphaFoldDB" id="A0A427Y184"/>
<dbReference type="Gene3D" id="1.20.1250.20">
    <property type="entry name" value="MFS general substrate transporter like domains"/>
    <property type="match status" value="1"/>
</dbReference>
<dbReference type="PROSITE" id="PS50850">
    <property type="entry name" value="MFS"/>
    <property type="match status" value="1"/>
</dbReference>
<dbReference type="FunFam" id="1.20.1720.10:FF:000009">
    <property type="entry name" value="MFS multidrug transporter"/>
    <property type="match status" value="1"/>
</dbReference>
<accession>A0A427Y184</accession>
<feature type="transmembrane region" description="Helical" evidence="7">
    <location>
        <begin position="222"/>
        <end position="242"/>
    </location>
</feature>
<dbReference type="RefSeq" id="XP_028478307.1">
    <property type="nucleotide sequence ID" value="XM_028621855.1"/>
</dbReference>
<dbReference type="PANTHER" id="PTHR23502:SF51">
    <property type="entry name" value="QUINIDINE RESISTANCE PROTEIN 1-RELATED"/>
    <property type="match status" value="1"/>
</dbReference>
<dbReference type="OrthoDB" id="440553at2759"/>
<keyword evidence="4 7" id="KW-1133">Transmembrane helix</keyword>
<dbReference type="EMBL" id="RSCE01000003">
    <property type="protein sequence ID" value="RSH84859.1"/>
    <property type="molecule type" value="Genomic_DNA"/>
</dbReference>
<feature type="transmembrane region" description="Helical" evidence="7">
    <location>
        <begin position="485"/>
        <end position="509"/>
    </location>
</feature>
<dbReference type="SUPFAM" id="SSF103473">
    <property type="entry name" value="MFS general substrate transporter"/>
    <property type="match status" value="1"/>
</dbReference>
<feature type="transmembrane region" description="Helical" evidence="7">
    <location>
        <begin position="299"/>
        <end position="321"/>
    </location>
</feature>
<dbReference type="InterPro" id="IPR036259">
    <property type="entry name" value="MFS_trans_sf"/>
</dbReference>
<organism evidence="9 10">
    <name type="scientific">Apiotrichum porosum</name>
    <dbReference type="NCBI Taxonomy" id="105984"/>
    <lineage>
        <taxon>Eukaryota</taxon>
        <taxon>Fungi</taxon>
        <taxon>Dikarya</taxon>
        <taxon>Basidiomycota</taxon>
        <taxon>Agaricomycotina</taxon>
        <taxon>Tremellomycetes</taxon>
        <taxon>Trichosporonales</taxon>
        <taxon>Trichosporonaceae</taxon>
        <taxon>Apiotrichum</taxon>
    </lineage>
</organism>
<evidence type="ECO:0000256" key="2">
    <source>
        <dbReference type="ARBA" id="ARBA00022448"/>
    </source>
</evidence>
<comment type="subcellular location">
    <subcellularLocation>
        <location evidence="1">Membrane</location>
        <topology evidence="1">Multi-pass membrane protein</topology>
    </subcellularLocation>
</comment>
<feature type="region of interest" description="Disordered" evidence="6">
    <location>
        <begin position="1"/>
        <end position="40"/>
    </location>
</feature>
<feature type="transmembrane region" description="Helical" evidence="7">
    <location>
        <begin position="421"/>
        <end position="444"/>
    </location>
</feature>
<evidence type="ECO:0000256" key="5">
    <source>
        <dbReference type="ARBA" id="ARBA00023136"/>
    </source>
</evidence>
<gene>
    <name evidence="9" type="ORF">EHS24_006391</name>
</gene>
<keyword evidence="2" id="KW-0813">Transport</keyword>
<keyword evidence="10" id="KW-1185">Reference proteome</keyword>
<dbReference type="PANTHER" id="PTHR23502">
    <property type="entry name" value="MAJOR FACILITATOR SUPERFAMILY"/>
    <property type="match status" value="1"/>
</dbReference>
<sequence>MSTSPPAPLVRHASTAVAGDDRFGQPNNRPNEPTVPMPPVQRSVTAATTGSSKPYSAFSTQTKWVVAGLGGIAAVFSPISSNIFVPAIPIIARDFNKTSEDISLAVTIYLVFQAITPSFFGSASDTYGRRPVFMATMVIYIGANIGLALMPTSAYWLLLVLRAIQSTGGSAVIAIGAGAVSDVAEPRERGKFMAVFQAGAMIGPAFGPLLGGIFAQTLGWRAIFWFLTIAASCVMVPFIFFYPETLRSIVGDGSIPPPALNASPIAIYQTRKHKAELKAAGIEEEPVERPPPKKPLSAFMILFVPEVFLIFIVVSFPYLNFYCLLTVFSTALKDTYGLNELQIGLCYLPSGFGTILTTFVNGRQLDYYYRKEERRVGGDYRHKPHAFRVDRTRIRCILPFLAMLCVASVSTGWTLQAHAPLAATLVCQFFVGLGSGTIGTATVYGQDILPGKGGAVSASLNLVRCAFGAVGTGCVMLMYHKLGAGWTFVLLSGMCVAALPLAFVVIAYAPGWRTYRAEKAGSGHGLASYLYSSEIKDTKQSRREAAAEDDSGVPDTGTTDTTATVVEVAGADTKKEPPTTMAHAEEEERREVVESKV</sequence>
<dbReference type="Gene3D" id="1.20.1720.10">
    <property type="entry name" value="Multidrug resistance protein D"/>
    <property type="match status" value="1"/>
</dbReference>
<feature type="transmembrane region" description="Helical" evidence="7">
    <location>
        <begin position="192"/>
        <end position="216"/>
    </location>
</feature>
<feature type="region of interest" description="Disordered" evidence="6">
    <location>
        <begin position="540"/>
        <end position="597"/>
    </location>
</feature>
<evidence type="ECO:0000313" key="10">
    <source>
        <dbReference type="Proteomes" id="UP000279236"/>
    </source>
</evidence>
<evidence type="ECO:0000256" key="7">
    <source>
        <dbReference type="SAM" id="Phobius"/>
    </source>
</evidence>
<proteinExistence type="predicted"/>
<feature type="transmembrane region" description="Helical" evidence="7">
    <location>
        <begin position="456"/>
        <end position="479"/>
    </location>
</feature>
<feature type="transmembrane region" description="Helical" evidence="7">
    <location>
        <begin position="132"/>
        <end position="150"/>
    </location>
</feature>
<keyword evidence="3 7" id="KW-0812">Transmembrane</keyword>
<protein>
    <recommendedName>
        <fullName evidence="8">Major facilitator superfamily (MFS) profile domain-containing protein</fullName>
    </recommendedName>
</protein>
<evidence type="ECO:0000256" key="4">
    <source>
        <dbReference type="ARBA" id="ARBA00022989"/>
    </source>
</evidence>
<evidence type="ECO:0000256" key="6">
    <source>
        <dbReference type="SAM" id="MobiDB-lite"/>
    </source>
</evidence>
<dbReference type="Pfam" id="PF07690">
    <property type="entry name" value="MFS_1"/>
    <property type="match status" value="1"/>
</dbReference>
<evidence type="ECO:0000256" key="1">
    <source>
        <dbReference type="ARBA" id="ARBA00004141"/>
    </source>
</evidence>
<evidence type="ECO:0000256" key="3">
    <source>
        <dbReference type="ARBA" id="ARBA00022692"/>
    </source>
</evidence>
<dbReference type="GeneID" id="39590934"/>
<feature type="domain" description="Major facilitator superfamily (MFS) profile" evidence="8">
    <location>
        <begin position="66"/>
        <end position="510"/>
    </location>
</feature>
<evidence type="ECO:0000313" key="9">
    <source>
        <dbReference type="EMBL" id="RSH84859.1"/>
    </source>
</evidence>
<feature type="transmembrane region" description="Helical" evidence="7">
    <location>
        <begin position="341"/>
        <end position="361"/>
    </location>
</feature>
<comment type="caution">
    <text evidence="9">The sequence shown here is derived from an EMBL/GenBank/DDBJ whole genome shotgun (WGS) entry which is preliminary data.</text>
</comment>
<feature type="transmembrane region" description="Helical" evidence="7">
    <location>
        <begin position="64"/>
        <end position="90"/>
    </location>
</feature>
<dbReference type="InterPro" id="IPR011701">
    <property type="entry name" value="MFS"/>
</dbReference>
<dbReference type="GO" id="GO:0005886">
    <property type="term" value="C:plasma membrane"/>
    <property type="evidence" value="ECO:0007669"/>
    <property type="project" value="TreeGrafter"/>
</dbReference>
<dbReference type="Proteomes" id="UP000279236">
    <property type="component" value="Unassembled WGS sequence"/>
</dbReference>
<name>A0A427Y184_9TREE</name>
<feature type="compositionally biased region" description="Basic and acidic residues" evidence="6">
    <location>
        <begin position="572"/>
        <end position="597"/>
    </location>
</feature>
<dbReference type="STRING" id="105984.A0A427Y184"/>
<dbReference type="InterPro" id="IPR020846">
    <property type="entry name" value="MFS_dom"/>
</dbReference>
<evidence type="ECO:0000259" key="8">
    <source>
        <dbReference type="PROSITE" id="PS50850"/>
    </source>
</evidence>
<feature type="compositionally biased region" description="Low complexity" evidence="6">
    <location>
        <begin position="553"/>
        <end position="571"/>
    </location>
</feature>